<dbReference type="InterPro" id="IPR006143">
    <property type="entry name" value="RND_pump_MFP"/>
</dbReference>
<organism evidence="4 5">
    <name type="scientific">Rhodopirellula sallentina SM41</name>
    <dbReference type="NCBI Taxonomy" id="1263870"/>
    <lineage>
        <taxon>Bacteria</taxon>
        <taxon>Pseudomonadati</taxon>
        <taxon>Planctomycetota</taxon>
        <taxon>Planctomycetia</taxon>
        <taxon>Pirellulales</taxon>
        <taxon>Pirellulaceae</taxon>
        <taxon>Rhodopirellula</taxon>
    </lineage>
</organism>
<comment type="similarity">
    <text evidence="1">Belongs to the membrane fusion protein (MFP) (TC 8.A.1) family.</text>
</comment>
<dbReference type="PANTHER" id="PTHR30469">
    <property type="entry name" value="MULTIDRUG RESISTANCE PROTEIN MDTA"/>
    <property type="match status" value="1"/>
</dbReference>
<dbReference type="Pfam" id="PF25967">
    <property type="entry name" value="RND-MFP_C"/>
    <property type="match status" value="1"/>
</dbReference>
<feature type="domain" description="Multidrug resistance protein MdtA-like C-terminal permuted SH3" evidence="3">
    <location>
        <begin position="368"/>
        <end position="425"/>
    </location>
</feature>
<name>M5TVQ1_9BACT</name>
<feature type="coiled-coil region" evidence="2">
    <location>
        <begin position="150"/>
        <end position="222"/>
    </location>
</feature>
<keyword evidence="5" id="KW-1185">Reference proteome</keyword>
<dbReference type="Proteomes" id="UP000011885">
    <property type="component" value="Unassembled WGS sequence"/>
</dbReference>
<evidence type="ECO:0000313" key="4">
    <source>
        <dbReference type="EMBL" id="EMI53277.1"/>
    </source>
</evidence>
<accession>M5TVQ1</accession>
<dbReference type="EMBL" id="ANOH01000364">
    <property type="protein sequence ID" value="EMI53277.1"/>
    <property type="molecule type" value="Genomic_DNA"/>
</dbReference>
<gene>
    <name evidence="4" type="ORF">RSSM_05250</name>
</gene>
<comment type="caution">
    <text evidence="4">The sequence shown here is derived from an EMBL/GenBank/DDBJ whole genome shotgun (WGS) entry which is preliminary data.</text>
</comment>
<dbReference type="PANTHER" id="PTHR30469:SF15">
    <property type="entry name" value="HLYD FAMILY OF SECRETION PROTEINS"/>
    <property type="match status" value="1"/>
</dbReference>
<dbReference type="AlphaFoldDB" id="M5TVQ1"/>
<dbReference type="Gene3D" id="2.40.30.170">
    <property type="match status" value="1"/>
</dbReference>
<evidence type="ECO:0000256" key="2">
    <source>
        <dbReference type="SAM" id="Coils"/>
    </source>
</evidence>
<proteinExistence type="inferred from homology"/>
<sequence length="446" mass="48771">MIQKAGTALFQAPGWVEPRPTAIRVAALTQGVIEELLVVEGQQVRKGEPIAMLISIDAELKVEQAENLLAIREGELKRARAELDAARVRRDNPVHLEVQLSDARSMLAKAQTELAKLPYLIEASEANLAFARSSMEGKQSAKGAVPGRVIARAESDYAAAEATLRELQQRRPNLQREVDALKDKEAALQRQLKLLVEETRQLEEAEAKVQSAKALCEEARLQVRLAELALDRNIVRAPMNGRVLRLVASPGTHVAGGGTAPGQGSSTVVEMYDPERLQVRVDVRLEDVPMVIPGQPVEIETASSKAKLQGRVLQSTSSANVQKNTLEVKVELMRPPSTVSPEMLVTATFMSPEVQTSGKETQQSERLFAPKQVIESDDAGSYVWIVDSEGRSQKRQVILGGESNEGLIEVESGLRVTEKIVVDRSEPLTDGKPVLIRGDDQRIGMK</sequence>
<keyword evidence="2" id="KW-0175">Coiled coil</keyword>
<reference evidence="4 5" key="1">
    <citation type="journal article" date="2013" name="Mar. Genomics">
        <title>Expression of sulfatases in Rhodopirellula baltica and the diversity of sulfatases in the genus Rhodopirellula.</title>
        <authorList>
            <person name="Wegner C.E."/>
            <person name="Richter-Heitmann T."/>
            <person name="Klindworth A."/>
            <person name="Klockow C."/>
            <person name="Richter M."/>
            <person name="Achstetter T."/>
            <person name="Glockner F.O."/>
            <person name="Harder J."/>
        </authorList>
    </citation>
    <scope>NUCLEOTIDE SEQUENCE [LARGE SCALE GENOMIC DNA]</scope>
    <source>
        <strain evidence="4 5">SM41</strain>
    </source>
</reference>
<dbReference type="GO" id="GO:1990281">
    <property type="term" value="C:efflux pump complex"/>
    <property type="evidence" value="ECO:0007669"/>
    <property type="project" value="TreeGrafter"/>
</dbReference>
<evidence type="ECO:0000259" key="3">
    <source>
        <dbReference type="Pfam" id="PF25967"/>
    </source>
</evidence>
<dbReference type="Gene3D" id="2.40.50.100">
    <property type="match status" value="2"/>
</dbReference>
<evidence type="ECO:0000256" key="1">
    <source>
        <dbReference type="ARBA" id="ARBA00009477"/>
    </source>
</evidence>
<dbReference type="PATRIC" id="fig|1263870.3.peg.5559"/>
<protein>
    <submittedName>
        <fullName evidence="4">Efflux transporter, RND family, MFP subunit</fullName>
    </submittedName>
</protein>
<dbReference type="Gene3D" id="1.10.287.470">
    <property type="entry name" value="Helix hairpin bin"/>
    <property type="match status" value="1"/>
</dbReference>
<dbReference type="GO" id="GO:0015562">
    <property type="term" value="F:efflux transmembrane transporter activity"/>
    <property type="evidence" value="ECO:0007669"/>
    <property type="project" value="TreeGrafter"/>
</dbReference>
<dbReference type="Gene3D" id="2.40.420.20">
    <property type="match status" value="1"/>
</dbReference>
<dbReference type="SUPFAM" id="SSF111369">
    <property type="entry name" value="HlyD-like secretion proteins"/>
    <property type="match status" value="2"/>
</dbReference>
<dbReference type="InterPro" id="IPR058627">
    <property type="entry name" value="MdtA-like_C"/>
</dbReference>
<feature type="coiled-coil region" evidence="2">
    <location>
        <begin position="62"/>
        <end position="89"/>
    </location>
</feature>
<evidence type="ECO:0000313" key="5">
    <source>
        <dbReference type="Proteomes" id="UP000011885"/>
    </source>
</evidence>
<dbReference type="NCBIfam" id="TIGR01730">
    <property type="entry name" value="RND_mfp"/>
    <property type="match status" value="1"/>
</dbReference>